<dbReference type="EMBL" id="LN856957">
    <property type="protein sequence ID" value="CRZ24402.1"/>
    <property type="molecule type" value="Genomic_DNA"/>
</dbReference>
<name>A0A1I9GD37_BRUMA</name>
<protein>
    <submittedName>
        <fullName evidence="1">Bm5718, isoform e</fullName>
    </submittedName>
</protein>
<proteinExistence type="predicted"/>
<gene>
    <name evidence="1" type="primary">Bm5718</name>
    <name evidence="1" type="ORF">BM_Bm5718</name>
</gene>
<organism evidence="1">
    <name type="scientific">Brugia malayi</name>
    <name type="common">Filarial nematode worm</name>
    <dbReference type="NCBI Taxonomy" id="6279"/>
    <lineage>
        <taxon>Eukaryota</taxon>
        <taxon>Metazoa</taxon>
        <taxon>Ecdysozoa</taxon>
        <taxon>Nematoda</taxon>
        <taxon>Chromadorea</taxon>
        <taxon>Rhabditida</taxon>
        <taxon>Spirurina</taxon>
        <taxon>Spiruromorpha</taxon>
        <taxon>Filarioidea</taxon>
        <taxon>Onchocercidae</taxon>
        <taxon>Brugia</taxon>
    </lineage>
</organism>
<reference evidence="1" key="1">
    <citation type="journal article" date="2007" name="Science">
        <title>Draft genome of the filarial nematode parasite Brugia malayi.</title>
        <authorList>
            <person name="Ghedin E."/>
            <person name="Wang S."/>
            <person name="Spiro D."/>
            <person name="Caler E."/>
            <person name="Zhao Q."/>
            <person name="Crabtree J."/>
            <person name="Allen J.E."/>
            <person name="Delcher A.L."/>
            <person name="Guiliano D.B."/>
            <person name="Miranda-Saavedra D."/>
            <person name="Angiuoli S.V."/>
            <person name="Creasy T."/>
            <person name="Amedeo P."/>
            <person name="Haas B."/>
            <person name="El-Sayed N.M."/>
            <person name="Wortman J.R."/>
            <person name="Feldblyum T."/>
            <person name="Tallon L."/>
            <person name="Schatz M."/>
            <person name="Shumway M."/>
            <person name="Koo H."/>
            <person name="Salzberg S.L."/>
            <person name="Schobel S."/>
            <person name="Pertea M."/>
            <person name="Pop M."/>
            <person name="White O."/>
            <person name="Barton G.J."/>
            <person name="Carlow C.K."/>
            <person name="Crawford M.J."/>
            <person name="Daub J."/>
            <person name="Dimmic M.W."/>
            <person name="Estes C.F."/>
            <person name="Foster J.M."/>
            <person name="Ganatra M."/>
            <person name="Gregory W.F."/>
            <person name="Johnson N.M."/>
            <person name="Jin J."/>
            <person name="Komuniecki R."/>
            <person name="Korf I."/>
            <person name="Kumar S."/>
            <person name="Laney S."/>
            <person name="Li B.W."/>
            <person name="Li W."/>
            <person name="Lindblom T.H."/>
            <person name="Lustigman S."/>
            <person name="Ma D."/>
            <person name="Maina C.V."/>
            <person name="Martin D.M."/>
            <person name="McCarter J.P."/>
            <person name="McReynolds L."/>
            <person name="Mitreva M."/>
            <person name="Nutman T.B."/>
            <person name="Parkinson J."/>
            <person name="Peregrin-Alvarez J.M."/>
            <person name="Poole C."/>
            <person name="Ren Q."/>
            <person name="Saunders L."/>
            <person name="Sluder A.E."/>
            <person name="Smith K."/>
            <person name="Stanke M."/>
            <person name="Unnasch T.R."/>
            <person name="Ware J."/>
            <person name="Wei A.D."/>
            <person name="Weil G."/>
            <person name="Williams D.J."/>
            <person name="Zhang Y."/>
            <person name="Williams S.A."/>
            <person name="Fraser-Liggett C."/>
            <person name="Slatko B."/>
            <person name="Blaxter M.L."/>
            <person name="Scott A.L."/>
        </authorList>
    </citation>
    <scope>NUCLEOTIDE SEQUENCE</scope>
    <source>
        <strain evidence="1">FR3</strain>
    </source>
</reference>
<reference evidence="1" key="2">
    <citation type="submission" date="2012-12" db="EMBL/GenBank/DDBJ databases">
        <authorList>
            <consortium name="WormBase Consortium"/>
            <person name="Ghedin E."/>
            <person name="Paulini M."/>
        </authorList>
    </citation>
    <scope>NUCLEOTIDE SEQUENCE</scope>
    <source>
        <strain evidence="1">FR3</strain>
    </source>
</reference>
<accession>A0A1I9GD37</accession>
<sequence>MGMLYSKLYQLLTSSLILD</sequence>
<evidence type="ECO:0000313" key="1">
    <source>
        <dbReference type="EMBL" id="CRZ24402.1"/>
    </source>
</evidence>
<dbReference type="AlphaFoldDB" id="A0A1I9GD37"/>